<dbReference type="GO" id="GO:0003677">
    <property type="term" value="F:DNA binding"/>
    <property type="evidence" value="ECO:0007669"/>
    <property type="project" value="UniProtKB-KW"/>
</dbReference>
<keyword evidence="2" id="KW-0238">DNA-binding</keyword>
<dbReference type="SUPFAM" id="SSF46785">
    <property type="entry name" value="Winged helix' DNA-binding domain"/>
    <property type="match status" value="1"/>
</dbReference>
<keyword evidence="3" id="KW-0804">Transcription</keyword>
<evidence type="ECO:0000313" key="6">
    <source>
        <dbReference type="Proteomes" id="UP000030982"/>
    </source>
</evidence>
<dbReference type="CDD" id="cd07377">
    <property type="entry name" value="WHTH_GntR"/>
    <property type="match status" value="1"/>
</dbReference>
<evidence type="ECO:0000256" key="3">
    <source>
        <dbReference type="ARBA" id="ARBA00023163"/>
    </source>
</evidence>
<dbReference type="InterPro" id="IPR000524">
    <property type="entry name" value="Tscrpt_reg_HTH_GntR"/>
</dbReference>
<dbReference type="PANTHER" id="PTHR43537">
    <property type="entry name" value="TRANSCRIPTIONAL REGULATOR, GNTR FAMILY"/>
    <property type="match status" value="1"/>
</dbReference>
<comment type="caution">
    <text evidence="5">The sequence shown here is derived from an EMBL/GenBank/DDBJ whole genome shotgun (WGS) entry which is preliminary data.</text>
</comment>
<name>A0A0B2AH14_9MICC</name>
<dbReference type="RefSeq" id="WP_043123702.1">
    <property type="nucleotide sequence ID" value="NZ_JTDL01000111.1"/>
</dbReference>
<gene>
    <name evidence="5" type="ORF">LK10_11330</name>
</gene>
<evidence type="ECO:0000256" key="2">
    <source>
        <dbReference type="ARBA" id="ARBA00023125"/>
    </source>
</evidence>
<dbReference type="EMBL" id="JTDL01000111">
    <property type="protein sequence ID" value="KHL02852.1"/>
    <property type="molecule type" value="Genomic_DNA"/>
</dbReference>
<feature type="domain" description="HTH gntR-type" evidence="4">
    <location>
        <begin position="15"/>
        <end position="78"/>
    </location>
</feature>
<dbReference type="InterPro" id="IPR036388">
    <property type="entry name" value="WH-like_DNA-bd_sf"/>
</dbReference>
<dbReference type="PRINTS" id="PR00035">
    <property type="entry name" value="HTHGNTR"/>
</dbReference>
<feature type="non-terminal residue" evidence="5">
    <location>
        <position position="78"/>
    </location>
</feature>
<evidence type="ECO:0000259" key="4">
    <source>
        <dbReference type="PROSITE" id="PS50949"/>
    </source>
</evidence>
<dbReference type="AlphaFoldDB" id="A0A0B2AH14"/>
<dbReference type="InterPro" id="IPR036390">
    <property type="entry name" value="WH_DNA-bd_sf"/>
</dbReference>
<dbReference type="STRING" id="1338436.LK10_11330"/>
<organism evidence="5 6">
    <name type="scientific">Sinomonas humi</name>
    <dbReference type="NCBI Taxonomy" id="1338436"/>
    <lineage>
        <taxon>Bacteria</taxon>
        <taxon>Bacillati</taxon>
        <taxon>Actinomycetota</taxon>
        <taxon>Actinomycetes</taxon>
        <taxon>Micrococcales</taxon>
        <taxon>Micrococcaceae</taxon>
        <taxon>Sinomonas</taxon>
    </lineage>
</organism>
<proteinExistence type="predicted"/>
<evidence type="ECO:0000313" key="5">
    <source>
        <dbReference type="EMBL" id="KHL02852.1"/>
    </source>
</evidence>
<dbReference type="GO" id="GO:0003700">
    <property type="term" value="F:DNA-binding transcription factor activity"/>
    <property type="evidence" value="ECO:0007669"/>
    <property type="project" value="InterPro"/>
</dbReference>
<reference evidence="5 6" key="1">
    <citation type="submission" date="2014-09" db="EMBL/GenBank/DDBJ databases">
        <title>Genome sequence of Sinomonas sp. MUSC 117.</title>
        <authorList>
            <person name="Lee L.-H."/>
        </authorList>
    </citation>
    <scope>NUCLEOTIDE SEQUENCE [LARGE SCALE GENOMIC DNA]</scope>
    <source>
        <strain evidence="5 6">MUSC 117</strain>
    </source>
</reference>
<dbReference type="Pfam" id="PF00392">
    <property type="entry name" value="GntR"/>
    <property type="match status" value="1"/>
</dbReference>
<sequence length="78" mass="8360">MTSARAESVGPVAGITRRDGAIQEIRRAIVRGGLLPGEKVTEVGLATQLGVSRPTLREALNQLAREGLLVQEPFRGMH</sequence>
<protein>
    <submittedName>
        <fullName evidence="5">GntR family transcriptional regulator</fullName>
    </submittedName>
</protein>
<keyword evidence="6" id="KW-1185">Reference proteome</keyword>
<accession>A0A0B2AH14</accession>
<dbReference type="Proteomes" id="UP000030982">
    <property type="component" value="Unassembled WGS sequence"/>
</dbReference>
<dbReference type="Gene3D" id="1.10.10.10">
    <property type="entry name" value="Winged helix-like DNA-binding domain superfamily/Winged helix DNA-binding domain"/>
    <property type="match status" value="1"/>
</dbReference>
<dbReference type="OrthoDB" id="9816161at2"/>
<evidence type="ECO:0000256" key="1">
    <source>
        <dbReference type="ARBA" id="ARBA00023015"/>
    </source>
</evidence>
<dbReference type="PROSITE" id="PS50949">
    <property type="entry name" value="HTH_GNTR"/>
    <property type="match status" value="1"/>
</dbReference>
<dbReference type="SMART" id="SM00345">
    <property type="entry name" value="HTH_GNTR"/>
    <property type="match status" value="1"/>
</dbReference>
<dbReference type="PANTHER" id="PTHR43537:SF5">
    <property type="entry name" value="UXU OPERON TRANSCRIPTIONAL REGULATOR"/>
    <property type="match status" value="1"/>
</dbReference>
<keyword evidence="1" id="KW-0805">Transcription regulation</keyword>